<feature type="non-terminal residue" evidence="1">
    <location>
        <position position="78"/>
    </location>
</feature>
<accession>A0ABN9EYU3</accession>
<proteinExistence type="predicted"/>
<evidence type="ECO:0000313" key="1">
    <source>
        <dbReference type="EMBL" id="CAI9589994.1"/>
    </source>
</evidence>
<sequence length="78" mass="8067">MALGRKGLTCGAIKGLTVCCFTRGGVLVLHCKHAALHGCAVHSHAKQCAGAGKGENCFVYKSFSPPEILSSNRAPANN</sequence>
<name>A0ABN9EYU3_9NEOB</name>
<comment type="caution">
    <text evidence="1">The sequence shown here is derived from an EMBL/GenBank/DDBJ whole genome shotgun (WGS) entry which is preliminary data.</text>
</comment>
<gene>
    <name evidence="1" type="ORF">SPARVUS_LOCUS10972412</name>
</gene>
<reference evidence="1" key="1">
    <citation type="submission" date="2023-05" db="EMBL/GenBank/DDBJ databases">
        <authorList>
            <person name="Stuckert A."/>
        </authorList>
    </citation>
    <scope>NUCLEOTIDE SEQUENCE</scope>
</reference>
<protein>
    <submittedName>
        <fullName evidence="1">Uncharacterized protein</fullName>
    </submittedName>
</protein>
<evidence type="ECO:0000313" key="2">
    <source>
        <dbReference type="Proteomes" id="UP001162483"/>
    </source>
</evidence>
<keyword evidence="2" id="KW-1185">Reference proteome</keyword>
<organism evidence="1 2">
    <name type="scientific">Staurois parvus</name>
    <dbReference type="NCBI Taxonomy" id="386267"/>
    <lineage>
        <taxon>Eukaryota</taxon>
        <taxon>Metazoa</taxon>
        <taxon>Chordata</taxon>
        <taxon>Craniata</taxon>
        <taxon>Vertebrata</taxon>
        <taxon>Euteleostomi</taxon>
        <taxon>Amphibia</taxon>
        <taxon>Batrachia</taxon>
        <taxon>Anura</taxon>
        <taxon>Neobatrachia</taxon>
        <taxon>Ranoidea</taxon>
        <taxon>Ranidae</taxon>
        <taxon>Staurois</taxon>
    </lineage>
</organism>
<dbReference type="EMBL" id="CATNWA010016110">
    <property type="protein sequence ID" value="CAI9589994.1"/>
    <property type="molecule type" value="Genomic_DNA"/>
</dbReference>
<dbReference type="Proteomes" id="UP001162483">
    <property type="component" value="Unassembled WGS sequence"/>
</dbReference>